<gene>
    <name evidence="1" type="ORF">CSC78_12380</name>
</gene>
<sequence>MVPRADMKPRAQLDAELDRLAAMMPHWLQHLRHEAQFWPQFNALAKEILDQAADEDMQYVRGRLDFMLKTHTCGLPVAAINTDADPAGCQPM</sequence>
<protein>
    <submittedName>
        <fullName evidence="1">Uncharacterized protein</fullName>
    </submittedName>
</protein>
<evidence type="ECO:0000313" key="2">
    <source>
        <dbReference type="Proteomes" id="UP000781710"/>
    </source>
</evidence>
<accession>A0ABQ6ZFS6</accession>
<proteinExistence type="predicted"/>
<name>A0ABQ6ZFS6_9GAMM</name>
<reference evidence="1 2" key="1">
    <citation type="submission" date="2017-10" db="EMBL/GenBank/DDBJ databases">
        <title>Whole genome sequencing of members of genus Pseudoxanthomonas.</title>
        <authorList>
            <person name="Kumar S."/>
            <person name="Bansal K."/>
            <person name="Kaur A."/>
            <person name="Patil P."/>
            <person name="Sharma S."/>
            <person name="Patil P.B."/>
        </authorList>
    </citation>
    <scope>NUCLEOTIDE SEQUENCE [LARGE SCALE GENOMIC DNA]</scope>
    <source>
        <strain evidence="1 2">DSM 17109</strain>
    </source>
</reference>
<keyword evidence="2" id="KW-1185">Reference proteome</keyword>
<comment type="caution">
    <text evidence="1">The sequence shown here is derived from an EMBL/GenBank/DDBJ whole genome shotgun (WGS) entry which is preliminary data.</text>
</comment>
<evidence type="ECO:0000313" key="1">
    <source>
        <dbReference type="EMBL" id="KAF1724462.1"/>
    </source>
</evidence>
<organism evidence="1 2">
    <name type="scientific">Pseudoxanthomonas japonensis</name>
    <dbReference type="NCBI Taxonomy" id="69284"/>
    <lineage>
        <taxon>Bacteria</taxon>
        <taxon>Pseudomonadati</taxon>
        <taxon>Pseudomonadota</taxon>
        <taxon>Gammaproteobacteria</taxon>
        <taxon>Lysobacterales</taxon>
        <taxon>Lysobacteraceae</taxon>
        <taxon>Pseudoxanthomonas</taxon>
    </lineage>
</organism>
<dbReference type="EMBL" id="PDWW01000017">
    <property type="protein sequence ID" value="KAF1724462.1"/>
    <property type="molecule type" value="Genomic_DNA"/>
</dbReference>
<dbReference type="Proteomes" id="UP000781710">
    <property type="component" value="Unassembled WGS sequence"/>
</dbReference>
<dbReference type="RefSeq" id="WP_162338119.1">
    <property type="nucleotide sequence ID" value="NZ_JBHSRQ010000015.1"/>
</dbReference>